<dbReference type="InterPro" id="IPR011598">
    <property type="entry name" value="bHLH_dom"/>
</dbReference>
<feature type="compositionally biased region" description="Low complexity" evidence="1">
    <location>
        <begin position="91"/>
        <end position="120"/>
    </location>
</feature>
<dbReference type="OrthoDB" id="2133190at2759"/>
<evidence type="ECO:0000256" key="1">
    <source>
        <dbReference type="SAM" id="MobiDB-lite"/>
    </source>
</evidence>
<dbReference type="AlphaFoldDB" id="A0A0D2FMQ2"/>
<dbReference type="VEuPathDB" id="FungiDB:Z518_06869"/>
<dbReference type="GeneID" id="25294940"/>
<evidence type="ECO:0000313" key="4">
    <source>
        <dbReference type="Proteomes" id="UP000053617"/>
    </source>
</evidence>
<dbReference type="HOGENOM" id="CLU_1038805_0_0_1"/>
<dbReference type="EMBL" id="KN847479">
    <property type="protein sequence ID" value="KIX03317.1"/>
    <property type="molecule type" value="Genomic_DNA"/>
</dbReference>
<accession>A0A0D2FMQ2</accession>
<sequence>MEPRNLSNMSGESTNTIATYTQYLSMDLNEHDSFLFSADQNTVNFSEHRPSPHLNPAGTSDRLEDSHHVRLGEVQQEHRGLESSWGDWGLPSPRSDNSNDPSSTPVETSNSSQSSPGSPQRNIQPWRTSSKLSSVSGVGRLKQHQCGALKHSEEVTKIAQKKQAHSVVERRYRDKMNNKMKQLYHVLLETKQVSRLPRIQNWDTVSLSRAPGGIRKTDIINDAINYVYQSEVNIRHMSDEISTLKARIQNLEDSQRAELLMPMIDPSY</sequence>
<gene>
    <name evidence="3" type="ORF">Z518_06869</name>
</gene>
<proteinExistence type="predicted"/>
<dbReference type="PROSITE" id="PS50888">
    <property type="entry name" value="BHLH"/>
    <property type="match status" value="1"/>
</dbReference>
<keyword evidence="4" id="KW-1185">Reference proteome</keyword>
<dbReference type="Gene3D" id="4.10.280.10">
    <property type="entry name" value="Helix-loop-helix DNA-binding domain"/>
    <property type="match status" value="1"/>
</dbReference>
<feature type="domain" description="BHLH" evidence="2">
    <location>
        <begin position="160"/>
        <end position="230"/>
    </location>
</feature>
<name>A0A0D2FMQ2_9EURO</name>
<reference evidence="3 4" key="1">
    <citation type="submission" date="2015-01" db="EMBL/GenBank/DDBJ databases">
        <title>The Genome Sequence of Rhinocladiella mackenzie CBS 650.93.</title>
        <authorList>
            <consortium name="The Broad Institute Genomics Platform"/>
            <person name="Cuomo C."/>
            <person name="de Hoog S."/>
            <person name="Gorbushina A."/>
            <person name="Stielow B."/>
            <person name="Teixiera M."/>
            <person name="Abouelleil A."/>
            <person name="Chapman S.B."/>
            <person name="Priest M."/>
            <person name="Young S.K."/>
            <person name="Wortman J."/>
            <person name="Nusbaum C."/>
            <person name="Birren B."/>
        </authorList>
    </citation>
    <scope>NUCLEOTIDE SEQUENCE [LARGE SCALE GENOMIC DNA]</scope>
    <source>
        <strain evidence="3 4">CBS 650.93</strain>
    </source>
</reference>
<organism evidence="3 4">
    <name type="scientific">Rhinocladiella mackenziei CBS 650.93</name>
    <dbReference type="NCBI Taxonomy" id="1442369"/>
    <lineage>
        <taxon>Eukaryota</taxon>
        <taxon>Fungi</taxon>
        <taxon>Dikarya</taxon>
        <taxon>Ascomycota</taxon>
        <taxon>Pezizomycotina</taxon>
        <taxon>Eurotiomycetes</taxon>
        <taxon>Chaetothyriomycetidae</taxon>
        <taxon>Chaetothyriales</taxon>
        <taxon>Herpotrichiellaceae</taxon>
        <taxon>Rhinocladiella</taxon>
    </lineage>
</organism>
<dbReference type="RefSeq" id="XP_013270453.1">
    <property type="nucleotide sequence ID" value="XM_013414999.1"/>
</dbReference>
<evidence type="ECO:0000259" key="2">
    <source>
        <dbReference type="PROSITE" id="PS50888"/>
    </source>
</evidence>
<feature type="region of interest" description="Disordered" evidence="1">
    <location>
        <begin position="75"/>
        <end position="139"/>
    </location>
</feature>
<dbReference type="InterPro" id="IPR036638">
    <property type="entry name" value="HLH_DNA-bd_sf"/>
</dbReference>
<feature type="compositionally biased region" description="Polar residues" evidence="1">
    <location>
        <begin position="121"/>
        <end position="136"/>
    </location>
</feature>
<dbReference type="GO" id="GO:0046983">
    <property type="term" value="F:protein dimerization activity"/>
    <property type="evidence" value="ECO:0007669"/>
    <property type="project" value="InterPro"/>
</dbReference>
<evidence type="ECO:0000313" key="3">
    <source>
        <dbReference type="EMBL" id="KIX03317.1"/>
    </source>
</evidence>
<dbReference type="SUPFAM" id="SSF47459">
    <property type="entry name" value="HLH, helix-loop-helix DNA-binding domain"/>
    <property type="match status" value="1"/>
</dbReference>
<dbReference type="Proteomes" id="UP000053617">
    <property type="component" value="Unassembled WGS sequence"/>
</dbReference>
<protein>
    <recommendedName>
        <fullName evidence="2">BHLH domain-containing protein</fullName>
    </recommendedName>
</protein>